<dbReference type="AlphaFoldDB" id="A0A5B9W4H3"/>
<keyword evidence="2" id="KW-1185">Reference proteome</keyword>
<sequence length="43" mass="4812">MSYRVRLTAQAEADIDRIFDWLAGRTEGGRDAGMNRSGIRPSD</sequence>
<proteinExistence type="predicted"/>
<protein>
    <recommendedName>
        <fullName evidence="3">Plasmid stabilization system protein</fullName>
    </recommendedName>
</protein>
<gene>
    <name evidence="1" type="ORF">OJF2_35160</name>
</gene>
<name>A0A5B9W4H3_9BACT</name>
<evidence type="ECO:0008006" key="3">
    <source>
        <dbReference type="Google" id="ProtNLM"/>
    </source>
</evidence>
<organism evidence="1 2">
    <name type="scientific">Aquisphaera giovannonii</name>
    <dbReference type="NCBI Taxonomy" id="406548"/>
    <lineage>
        <taxon>Bacteria</taxon>
        <taxon>Pseudomonadati</taxon>
        <taxon>Planctomycetota</taxon>
        <taxon>Planctomycetia</taxon>
        <taxon>Isosphaerales</taxon>
        <taxon>Isosphaeraceae</taxon>
        <taxon>Aquisphaera</taxon>
    </lineage>
</organism>
<evidence type="ECO:0000313" key="2">
    <source>
        <dbReference type="Proteomes" id="UP000324233"/>
    </source>
</evidence>
<dbReference type="Proteomes" id="UP000324233">
    <property type="component" value="Chromosome"/>
</dbReference>
<dbReference type="KEGG" id="agv:OJF2_35160"/>
<reference evidence="1 2" key="1">
    <citation type="submission" date="2019-08" db="EMBL/GenBank/DDBJ databases">
        <title>Deep-cultivation of Planctomycetes and their phenomic and genomic characterization uncovers novel biology.</title>
        <authorList>
            <person name="Wiegand S."/>
            <person name="Jogler M."/>
            <person name="Boedeker C."/>
            <person name="Pinto D."/>
            <person name="Vollmers J."/>
            <person name="Rivas-Marin E."/>
            <person name="Kohn T."/>
            <person name="Peeters S.H."/>
            <person name="Heuer A."/>
            <person name="Rast P."/>
            <person name="Oberbeckmann S."/>
            <person name="Bunk B."/>
            <person name="Jeske O."/>
            <person name="Meyerdierks A."/>
            <person name="Storesund J.E."/>
            <person name="Kallscheuer N."/>
            <person name="Luecker S."/>
            <person name="Lage O.M."/>
            <person name="Pohl T."/>
            <person name="Merkel B.J."/>
            <person name="Hornburger P."/>
            <person name="Mueller R.-W."/>
            <person name="Bruemmer F."/>
            <person name="Labrenz M."/>
            <person name="Spormann A.M."/>
            <person name="Op den Camp H."/>
            <person name="Overmann J."/>
            <person name="Amann R."/>
            <person name="Jetten M.S.M."/>
            <person name="Mascher T."/>
            <person name="Medema M.H."/>
            <person name="Devos D.P."/>
            <person name="Kaster A.-K."/>
            <person name="Ovreas L."/>
            <person name="Rohde M."/>
            <person name="Galperin M.Y."/>
            <person name="Jogler C."/>
        </authorList>
    </citation>
    <scope>NUCLEOTIDE SEQUENCE [LARGE SCALE GENOMIC DNA]</scope>
    <source>
        <strain evidence="1 2">OJF2</strain>
    </source>
</reference>
<evidence type="ECO:0000313" key="1">
    <source>
        <dbReference type="EMBL" id="QEH34971.1"/>
    </source>
</evidence>
<dbReference type="EMBL" id="CP042997">
    <property type="protein sequence ID" value="QEH34971.1"/>
    <property type="molecule type" value="Genomic_DNA"/>
</dbReference>
<accession>A0A5B9W4H3</accession>